<dbReference type="EMBL" id="JAHRIQ010065534">
    <property type="protein sequence ID" value="MEQ2242527.1"/>
    <property type="molecule type" value="Genomic_DNA"/>
</dbReference>
<evidence type="ECO:0000313" key="1">
    <source>
        <dbReference type="EMBL" id="MEQ2242527.1"/>
    </source>
</evidence>
<evidence type="ECO:0000313" key="2">
    <source>
        <dbReference type="Proteomes" id="UP001482620"/>
    </source>
</evidence>
<gene>
    <name evidence="1" type="ORF">ILYODFUR_036693</name>
</gene>
<keyword evidence="2" id="KW-1185">Reference proteome</keyword>
<proteinExistence type="predicted"/>
<name>A0ABV0UFJ9_9TELE</name>
<reference evidence="1 2" key="1">
    <citation type="submission" date="2021-06" db="EMBL/GenBank/DDBJ databases">
        <authorList>
            <person name="Palmer J.M."/>
        </authorList>
    </citation>
    <scope>NUCLEOTIDE SEQUENCE [LARGE SCALE GENOMIC DNA]</scope>
    <source>
        <strain evidence="2">if_2019</strain>
        <tissue evidence="1">Muscle</tissue>
    </source>
</reference>
<organism evidence="1 2">
    <name type="scientific">Ilyodon furcidens</name>
    <name type="common">goldbreast splitfin</name>
    <dbReference type="NCBI Taxonomy" id="33524"/>
    <lineage>
        <taxon>Eukaryota</taxon>
        <taxon>Metazoa</taxon>
        <taxon>Chordata</taxon>
        <taxon>Craniata</taxon>
        <taxon>Vertebrata</taxon>
        <taxon>Euteleostomi</taxon>
        <taxon>Actinopterygii</taxon>
        <taxon>Neopterygii</taxon>
        <taxon>Teleostei</taxon>
        <taxon>Neoteleostei</taxon>
        <taxon>Acanthomorphata</taxon>
        <taxon>Ovalentaria</taxon>
        <taxon>Atherinomorphae</taxon>
        <taxon>Cyprinodontiformes</taxon>
        <taxon>Goodeidae</taxon>
        <taxon>Ilyodon</taxon>
    </lineage>
</organism>
<accession>A0ABV0UFJ9</accession>
<comment type="caution">
    <text evidence="1">The sequence shown here is derived from an EMBL/GenBank/DDBJ whole genome shotgun (WGS) entry which is preliminary data.</text>
</comment>
<sequence length="100" mass="11672">MSTKTKIAGTDCLTKLRYYYWAFNIKIFKYWHQCDAPFPPDWLVIQINSVKPVSLKALVLSPFQSSTTIYAKNKVLKISLRILAQLKRYFGLQDYSVQAF</sequence>
<dbReference type="Proteomes" id="UP001482620">
    <property type="component" value="Unassembled WGS sequence"/>
</dbReference>
<protein>
    <submittedName>
        <fullName evidence="1">Uncharacterized protein</fullName>
    </submittedName>
</protein>